<evidence type="ECO:0000313" key="1">
    <source>
        <dbReference type="EMBL" id="JAE28195.1"/>
    </source>
</evidence>
<accession>A0A0A9GT52</accession>
<sequence length="54" mass="6298">MIVKIFYTHIPCVSLSRAYLLIAQTKEPKKLTKLPFRAHMQLDHLTVYQSIPDV</sequence>
<dbReference type="EMBL" id="GBRH01169701">
    <property type="protein sequence ID" value="JAE28195.1"/>
    <property type="molecule type" value="Transcribed_RNA"/>
</dbReference>
<name>A0A0A9GT52_ARUDO</name>
<reference evidence="1" key="1">
    <citation type="submission" date="2014-09" db="EMBL/GenBank/DDBJ databases">
        <authorList>
            <person name="Magalhaes I.L.F."/>
            <person name="Oliveira U."/>
            <person name="Santos F.R."/>
            <person name="Vidigal T.H.D.A."/>
            <person name="Brescovit A.D."/>
            <person name="Santos A.J."/>
        </authorList>
    </citation>
    <scope>NUCLEOTIDE SEQUENCE</scope>
    <source>
        <tissue evidence="1">Shoot tissue taken approximately 20 cm above the soil surface</tissue>
    </source>
</reference>
<reference evidence="1" key="2">
    <citation type="journal article" date="2015" name="Data Brief">
        <title>Shoot transcriptome of the giant reed, Arundo donax.</title>
        <authorList>
            <person name="Barrero R.A."/>
            <person name="Guerrero F.D."/>
            <person name="Moolhuijzen P."/>
            <person name="Goolsby J.A."/>
            <person name="Tidwell J."/>
            <person name="Bellgard S.E."/>
            <person name="Bellgard M.I."/>
        </authorList>
    </citation>
    <scope>NUCLEOTIDE SEQUENCE</scope>
    <source>
        <tissue evidence="1">Shoot tissue taken approximately 20 cm above the soil surface</tissue>
    </source>
</reference>
<protein>
    <submittedName>
        <fullName evidence="1">Uncharacterized protein</fullName>
    </submittedName>
</protein>
<organism evidence="1">
    <name type="scientific">Arundo donax</name>
    <name type="common">Giant reed</name>
    <name type="synonym">Donax arundinaceus</name>
    <dbReference type="NCBI Taxonomy" id="35708"/>
    <lineage>
        <taxon>Eukaryota</taxon>
        <taxon>Viridiplantae</taxon>
        <taxon>Streptophyta</taxon>
        <taxon>Embryophyta</taxon>
        <taxon>Tracheophyta</taxon>
        <taxon>Spermatophyta</taxon>
        <taxon>Magnoliopsida</taxon>
        <taxon>Liliopsida</taxon>
        <taxon>Poales</taxon>
        <taxon>Poaceae</taxon>
        <taxon>PACMAD clade</taxon>
        <taxon>Arundinoideae</taxon>
        <taxon>Arundineae</taxon>
        <taxon>Arundo</taxon>
    </lineage>
</organism>
<dbReference type="AlphaFoldDB" id="A0A0A9GT52"/>
<proteinExistence type="predicted"/>